<evidence type="ECO:0000313" key="5">
    <source>
        <dbReference type="Ensembl" id="ENSCANP00000016766.1"/>
    </source>
</evidence>
<sequence>SIKLENRPPPPNPRCKDNLIWAGLIPKFVSFLGRTDCSPIQFESAWVVVDGDAILAFISLLASPHAHISGQVVSAPGNIACDSSVFRDLVTKYGAVDPLLALAVPDMSSVACGYLRNLTWILPNLCFQLLHHDDPEVLADTCWAISYLTDGVVPQLVKLLGASELPIVTPALRAIGNIVTGTDEQTQVVIDAGALAVFPSLLTNPKTNTRKEATWTTSNITVGRQDWIQQVVNHGLVLFLASVLTVTNYISGETVEQIVYLIHCGMLMKLLTAKDTRLFYALFNIYC</sequence>
<dbReference type="Gene3D" id="1.25.10.10">
    <property type="entry name" value="Leucine-rich Repeat Variant"/>
    <property type="match status" value="1"/>
</dbReference>
<dbReference type="InterPro" id="IPR011989">
    <property type="entry name" value="ARM-like"/>
</dbReference>
<evidence type="ECO:0000256" key="2">
    <source>
        <dbReference type="ARBA" id="ARBA00022448"/>
    </source>
</evidence>
<dbReference type="InterPro" id="IPR016024">
    <property type="entry name" value="ARM-type_fold"/>
</dbReference>
<dbReference type="SMART" id="SM00185">
    <property type="entry name" value="ARM"/>
    <property type="match status" value="4"/>
</dbReference>
<reference evidence="5" key="1">
    <citation type="submission" date="2025-08" db="UniProtKB">
        <authorList>
            <consortium name="Ensembl"/>
        </authorList>
    </citation>
    <scope>IDENTIFICATION</scope>
</reference>
<evidence type="ECO:0000256" key="4">
    <source>
        <dbReference type="PROSITE-ProRule" id="PRU00259"/>
    </source>
</evidence>
<evidence type="ECO:0000313" key="6">
    <source>
        <dbReference type="Proteomes" id="UP000233080"/>
    </source>
</evidence>
<reference evidence="5" key="2">
    <citation type="submission" date="2025-09" db="UniProtKB">
        <authorList>
            <consortium name="Ensembl"/>
        </authorList>
    </citation>
    <scope>IDENTIFICATION</scope>
</reference>
<proteinExistence type="inferred from homology"/>
<organism evidence="5 6">
    <name type="scientific">Colobus angolensis palliatus</name>
    <name type="common">Peters' Angolan colobus</name>
    <dbReference type="NCBI Taxonomy" id="336983"/>
    <lineage>
        <taxon>Eukaryota</taxon>
        <taxon>Metazoa</taxon>
        <taxon>Chordata</taxon>
        <taxon>Craniata</taxon>
        <taxon>Vertebrata</taxon>
        <taxon>Euteleostomi</taxon>
        <taxon>Mammalia</taxon>
        <taxon>Eutheria</taxon>
        <taxon>Euarchontoglires</taxon>
        <taxon>Primates</taxon>
        <taxon>Haplorrhini</taxon>
        <taxon>Catarrhini</taxon>
        <taxon>Cercopithecidae</taxon>
        <taxon>Colobinae</taxon>
        <taxon>Colobus</taxon>
    </lineage>
</organism>
<dbReference type="Ensembl" id="ENSCANT00000039707.1">
    <property type="protein sequence ID" value="ENSCANP00000016766.1"/>
    <property type="gene ID" value="ENSCANG00000031826.1"/>
</dbReference>
<name>A0A2K5IJQ1_COLAP</name>
<dbReference type="OMA" id="QNHENEC"/>
<evidence type="ECO:0008006" key="7">
    <source>
        <dbReference type="Google" id="ProtNLM"/>
    </source>
</evidence>
<evidence type="ECO:0000256" key="3">
    <source>
        <dbReference type="ARBA" id="ARBA00022927"/>
    </source>
</evidence>
<dbReference type="InterPro" id="IPR000225">
    <property type="entry name" value="Armadillo"/>
</dbReference>
<keyword evidence="2" id="KW-0813">Transport</keyword>
<dbReference type="PANTHER" id="PTHR23316">
    <property type="entry name" value="IMPORTIN ALPHA"/>
    <property type="match status" value="1"/>
</dbReference>
<dbReference type="PROSITE" id="PS50176">
    <property type="entry name" value="ARM_REPEAT"/>
    <property type="match status" value="1"/>
</dbReference>
<dbReference type="STRING" id="336983.ENSCANP00000016766"/>
<protein>
    <recommendedName>
        <fullName evidence="7">IBB domain-containing protein</fullName>
    </recommendedName>
</protein>
<accession>A0A2K5IJQ1</accession>
<feature type="repeat" description="ARM" evidence="4">
    <location>
        <begin position="151"/>
        <end position="193"/>
    </location>
</feature>
<keyword evidence="6" id="KW-1185">Reference proteome</keyword>
<dbReference type="SUPFAM" id="SSF48371">
    <property type="entry name" value="ARM repeat"/>
    <property type="match status" value="1"/>
</dbReference>
<evidence type="ECO:0000256" key="1">
    <source>
        <dbReference type="ARBA" id="ARBA00010394"/>
    </source>
</evidence>
<dbReference type="Proteomes" id="UP000233080">
    <property type="component" value="Unassembled WGS sequence"/>
</dbReference>
<dbReference type="Pfam" id="PF00514">
    <property type="entry name" value="Arm"/>
    <property type="match status" value="2"/>
</dbReference>
<comment type="similarity">
    <text evidence="1">Belongs to the importin alpha family.</text>
</comment>
<keyword evidence="3" id="KW-0653">Protein transport</keyword>
<dbReference type="AlphaFoldDB" id="A0A2K5IJQ1"/>
<dbReference type="GO" id="GO:0015031">
    <property type="term" value="P:protein transport"/>
    <property type="evidence" value="ECO:0007669"/>
    <property type="project" value="UniProtKB-KW"/>
</dbReference>